<evidence type="ECO:0000256" key="1">
    <source>
        <dbReference type="ARBA" id="ARBA00022448"/>
    </source>
</evidence>
<evidence type="ECO:0000256" key="6">
    <source>
        <dbReference type="ARBA" id="ARBA00022967"/>
    </source>
</evidence>
<keyword evidence="5 9" id="KW-0812">Transmembrane</keyword>
<keyword evidence="2" id="KW-0597">Phosphoprotein</keyword>
<keyword evidence="11" id="KW-1185">Reference proteome</keyword>
<accession>A0A6P1M5C2</accession>
<evidence type="ECO:0000256" key="7">
    <source>
        <dbReference type="ARBA" id="ARBA00022989"/>
    </source>
</evidence>
<dbReference type="Proteomes" id="UP000464954">
    <property type="component" value="Chromosome"/>
</dbReference>
<feature type="transmembrane region" description="Helical" evidence="9">
    <location>
        <begin position="68"/>
        <end position="99"/>
    </location>
</feature>
<keyword evidence="3" id="KW-0285">Flavoprotein</keyword>
<evidence type="ECO:0000256" key="5">
    <source>
        <dbReference type="ARBA" id="ARBA00022692"/>
    </source>
</evidence>
<evidence type="ECO:0000313" key="11">
    <source>
        <dbReference type="Proteomes" id="UP000464954"/>
    </source>
</evidence>
<dbReference type="AlphaFoldDB" id="A0A6P1M5C2"/>
<dbReference type="GO" id="GO:0055085">
    <property type="term" value="P:transmembrane transport"/>
    <property type="evidence" value="ECO:0007669"/>
    <property type="project" value="InterPro"/>
</dbReference>
<protein>
    <submittedName>
        <fullName evidence="10">RnfABCDGE type electron transport complex subunit D</fullName>
    </submittedName>
</protein>
<feature type="transmembrane region" description="Helical" evidence="9">
    <location>
        <begin position="21"/>
        <end position="48"/>
    </location>
</feature>
<dbReference type="InterPro" id="IPR011303">
    <property type="entry name" value="RnfD_bac"/>
</dbReference>
<evidence type="ECO:0000256" key="4">
    <source>
        <dbReference type="ARBA" id="ARBA00022643"/>
    </source>
</evidence>
<name>A0A6P1M5C2_9BACT</name>
<feature type="transmembrane region" description="Helical" evidence="9">
    <location>
        <begin position="200"/>
        <end position="222"/>
    </location>
</feature>
<evidence type="ECO:0000256" key="9">
    <source>
        <dbReference type="SAM" id="Phobius"/>
    </source>
</evidence>
<dbReference type="GO" id="GO:0022900">
    <property type="term" value="P:electron transport chain"/>
    <property type="evidence" value="ECO:0007669"/>
    <property type="project" value="InterPro"/>
</dbReference>
<dbReference type="NCBIfam" id="TIGR01946">
    <property type="entry name" value="rnfD"/>
    <property type="match status" value="1"/>
</dbReference>
<keyword evidence="7 9" id="KW-1133">Transmembrane helix</keyword>
<feature type="transmembrane region" description="Helical" evidence="9">
    <location>
        <begin position="287"/>
        <end position="317"/>
    </location>
</feature>
<sequence length="347" mass="37698">MPTDTKKKPWLKQQPMMRKVEIALMPPLLGAIYFFGWRTLAIVIWVAIVGAATEYFMSKKRGDTVSEAVFVTSLLLGLSLPPTIPFWQAGVGAFVAILFGKEVFGGFPRNVFNPAIVGRGFLYVCFPTDMTSQFTPVWKGLPGGLAHWGANKVIEGIDAVSAATPMWARRDFGFETSLLDLVTGNIGRLFTDADGIQRTLTAGSIGEVSAILILLGGGYLLWTKTAQWRLTVATLAGAIVSTAFFRYVLRADAVPPVLWSLCSGAMLYAAFFMVTDPITAPKNKNAQWIYGAFIGTMIVFLRWKAVFAGAVAFAILLGNTLGPSLEMFYKARAKKQKTKATKQGAAA</sequence>
<keyword evidence="6" id="KW-1278">Translocase</keyword>
<feature type="transmembrane region" description="Helical" evidence="9">
    <location>
        <begin position="228"/>
        <end position="249"/>
    </location>
</feature>
<dbReference type="EMBL" id="CP047593">
    <property type="protein sequence ID" value="QHI69989.1"/>
    <property type="molecule type" value="Genomic_DNA"/>
</dbReference>
<dbReference type="GO" id="GO:0005886">
    <property type="term" value="C:plasma membrane"/>
    <property type="evidence" value="ECO:0007669"/>
    <property type="project" value="TreeGrafter"/>
</dbReference>
<evidence type="ECO:0000313" key="10">
    <source>
        <dbReference type="EMBL" id="QHI69989.1"/>
    </source>
</evidence>
<dbReference type="PANTHER" id="PTHR30578">
    <property type="entry name" value="ELECTRON TRANSPORT COMPLEX PROTEIN RNFD"/>
    <property type="match status" value="1"/>
</dbReference>
<dbReference type="KEGG" id="taer:GT409_11185"/>
<feature type="transmembrane region" description="Helical" evidence="9">
    <location>
        <begin position="256"/>
        <end position="275"/>
    </location>
</feature>
<dbReference type="RefSeq" id="WP_160629168.1">
    <property type="nucleotide sequence ID" value="NZ_CP047593.1"/>
</dbReference>
<reference evidence="10 11" key="1">
    <citation type="submission" date="2020-01" db="EMBL/GenBank/DDBJ databases">
        <title>Ponticoccus aerotolerans gen. nov., sp. nov., an anaerobic bacterium and proposal of Ponticoccusceae fam. nov., Ponticoccusles ord. nov. and Ponticoccuse classis nov. in the phylum Kiritimatiellaeota.</title>
        <authorList>
            <person name="Zhou L.Y."/>
            <person name="Du Z.J."/>
        </authorList>
    </citation>
    <scope>NUCLEOTIDE SEQUENCE [LARGE SCALE GENOMIC DNA]</scope>
    <source>
        <strain evidence="10 11">S-5007</strain>
    </source>
</reference>
<dbReference type="PANTHER" id="PTHR30578:SF1">
    <property type="entry name" value="NA(+)-TRANSLOCATING NADH-QUINONE REDUCTASE SUBUNIT B"/>
    <property type="match status" value="1"/>
</dbReference>
<keyword evidence="4" id="KW-0288">FMN</keyword>
<organism evidence="10 11">
    <name type="scientific">Tichowtungia aerotolerans</name>
    <dbReference type="NCBI Taxonomy" id="2697043"/>
    <lineage>
        <taxon>Bacteria</taxon>
        <taxon>Pseudomonadati</taxon>
        <taxon>Kiritimatiellota</taxon>
        <taxon>Tichowtungiia</taxon>
        <taxon>Tichowtungiales</taxon>
        <taxon>Tichowtungiaceae</taxon>
        <taxon>Tichowtungia</taxon>
    </lineage>
</organism>
<keyword evidence="1" id="KW-0813">Transport</keyword>
<keyword evidence="8 9" id="KW-0472">Membrane</keyword>
<proteinExistence type="predicted"/>
<evidence type="ECO:0000256" key="8">
    <source>
        <dbReference type="ARBA" id="ARBA00023136"/>
    </source>
</evidence>
<evidence type="ECO:0000256" key="3">
    <source>
        <dbReference type="ARBA" id="ARBA00022630"/>
    </source>
</evidence>
<dbReference type="InterPro" id="IPR004338">
    <property type="entry name" value="NqrB/RnfD"/>
</dbReference>
<dbReference type="Pfam" id="PF03116">
    <property type="entry name" value="NQR2_RnfD_RnfE"/>
    <property type="match status" value="1"/>
</dbReference>
<gene>
    <name evidence="10" type="ORF">GT409_11185</name>
</gene>
<evidence type="ECO:0000256" key="2">
    <source>
        <dbReference type="ARBA" id="ARBA00022553"/>
    </source>
</evidence>